<evidence type="ECO:0000313" key="2">
    <source>
        <dbReference type="EMBL" id="KKN10644.1"/>
    </source>
</evidence>
<gene>
    <name evidence="2" type="ORF">LCGC14_1034570</name>
</gene>
<reference evidence="2" key="1">
    <citation type="journal article" date="2015" name="Nature">
        <title>Complex archaea that bridge the gap between prokaryotes and eukaryotes.</title>
        <authorList>
            <person name="Spang A."/>
            <person name="Saw J.H."/>
            <person name="Jorgensen S.L."/>
            <person name="Zaremba-Niedzwiedzka K."/>
            <person name="Martijn J."/>
            <person name="Lind A.E."/>
            <person name="van Eijk R."/>
            <person name="Schleper C."/>
            <person name="Guy L."/>
            <person name="Ettema T.J."/>
        </authorList>
    </citation>
    <scope>NUCLEOTIDE SEQUENCE</scope>
</reference>
<dbReference type="AlphaFoldDB" id="A0A0F9MY78"/>
<feature type="domain" description="Ribbon-helix-helix protein CopG" evidence="1">
    <location>
        <begin position="13"/>
        <end position="50"/>
    </location>
</feature>
<comment type="caution">
    <text evidence="2">The sequence shown here is derived from an EMBL/GenBank/DDBJ whole genome shotgun (WGS) entry which is preliminary data.</text>
</comment>
<dbReference type="EMBL" id="LAZR01004225">
    <property type="protein sequence ID" value="KKN10644.1"/>
    <property type="molecule type" value="Genomic_DNA"/>
</dbReference>
<sequence length="141" mass="16636">MPSDAKKTSDLSRITFSLDAFDEKIINLMAKKRKQSRSETVRNLIHNWIEGNPNILKSNYDIDLNDITREIEITDYNQVIQSTIQKLIRYSEFFNEIEFDILAEQLEVSKKILRNIIFEHNNKLEKLGVKLRIRGKLIVKE</sequence>
<accession>A0A0F9MY78</accession>
<proteinExistence type="predicted"/>
<dbReference type="InterPro" id="IPR002145">
    <property type="entry name" value="CopG"/>
</dbReference>
<name>A0A0F9MY78_9ZZZZ</name>
<evidence type="ECO:0000259" key="1">
    <source>
        <dbReference type="Pfam" id="PF01402"/>
    </source>
</evidence>
<dbReference type="GO" id="GO:0006355">
    <property type="term" value="P:regulation of DNA-templated transcription"/>
    <property type="evidence" value="ECO:0007669"/>
    <property type="project" value="InterPro"/>
</dbReference>
<organism evidence="2">
    <name type="scientific">marine sediment metagenome</name>
    <dbReference type="NCBI Taxonomy" id="412755"/>
    <lineage>
        <taxon>unclassified sequences</taxon>
        <taxon>metagenomes</taxon>
        <taxon>ecological metagenomes</taxon>
    </lineage>
</organism>
<protein>
    <recommendedName>
        <fullName evidence="1">Ribbon-helix-helix protein CopG domain-containing protein</fullName>
    </recommendedName>
</protein>
<dbReference type="Pfam" id="PF01402">
    <property type="entry name" value="RHH_1"/>
    <property type="match status" value="1"/>
</dbReference>